<keyword evidence="1" id="KW-0812">Transmembrane</keyword>
<feature type="transmembrane region" description="Helical" evidence="1">
    <location>
        <begin position="159"/>
        <end position="178"/>
    </location>
</feature>
<reference evidence="2 3" key="1">
    <citation type="submission" date="2021-01" db="EMBL/GenBank/DDBJ databases">
        <title>Sequencing the genomes of 1000 actinobacteria strains.</title>
        <authorList>
            <person name="Klenk H.-P."/>
        </authorList>
    </citation>
    <scope>NUCLEOTIDE SEQUENCE [LARGE SCALE GENOMIC DNA]</scope>
    <source>
        <strain evidence="2 3">DSM 18662</strain>
    </source>
</reference>
<accession>A0ABS2RHU9</accession>
<gene>
    <name evidence="2" type="ORF">JOE57_001033</name>
</gene>
<protein>
    <submittedName>
        <fullName evidence="2">Uncharacterized protein</fullName>
    </submittedName>
</protein>
<evidence type="ECO:0000313" key="2">
    <source>
        <dbReference type="EMBL" id="MBM7798112.1"/>
    </source>
</evidence>
<dbReference type="EMBL" id="JAFBCF010000001">
    <property type="protein sequence ID" value="MBM7798112.1"/>
    <property type="molecule type" value="Genomic_DNA"/>
</dbReference>
<dbReference type="RefSeq" id="WP_204916706.1">
    <property type="nucleotide sequence ID" value="NZ_BAAAQP010000011.1"/>
</dbReference>
<feature type="transmembrane region" description="Helical" evidence="1">
    <location>
        <begin position="121"/>
        <end position="138"/>
    </location>
</feature>
<feature type="transmembrane region" description="Helical" evidence="1">
    <location>
        <begin position="62"/>
        <end position="79"/>
    </location>
</feature>
<sequence length="181" mass="18057">MSWFSVPKGRTQGLPLRSGGAVRPVTERIAVAHAVLGACCVVLGGAVAAATGPLVLHKGSWLAAYLVLVCGVTGCAIGAMQTRVGRPVSAVVARTQLACWVLGNAAVIAGSLAAIPGIVDGGGVLLVIALGIALHAVRPKARPSVGDVVSRSAGWAYRLLLVVVLLSVPVGLVLAHLSGGP</sequence>
<evidence type="ECO:0000313" key="3">
    <source>
        <dbReference type="Proteomes" id="UP000704762"/>
    </source>
</evidence>
<dbReference type="Proteomes" id="UP000704762">
    <property type="component" value="Unassembled WGS sequence"/>
</dbReference>
<keyword evidence="1" id="KW-0472">Membrane</keyword>
<evidence type="ECO:0000256" key="1">
    <source>
        <dbReference type="SAM" id="Phobius"/>
    </source>
</evidence>
<name>A0ABS2RHU9_9ACTN</name>
<proteinExistence type="predicted"/>
<feature type="transmembrane region" description="Helical" evidence="1">
    <location>
        <begin position="91"/>
        <end position="115"/>
    </location>
</feature>
<comment type="caution">
    <text evidence="2">The sequence shown here is derived from an EMBL/GenBank/DDBJ whole genome shotgun (WGS) entry which is preliminary data.</text>
</comment>
<keyword evidence="3" id="KW-1185">Reference proteome</keyword>
<organism evidence="2 3">
    <name type="scientific">Microlunatus panaciterrae</name>
    <dbReference type="NCBI Taxonomy" id="400768"/>
    <lineage>
        <taxon>Bacteria</taxon>
        <taxon>Bacillati</taxon>
        <taxon>Actinomycetota</taxon>
        <taxon>Actinomycetes</taxon>
        <taxon>Propionibacteriales</taxon>
        <taxon>Propionibacteriaceae</taxon>
        <taxon>Microlunatus</taxon>
    </lineage>
</organism>
<feature type="transmembrane region" description="Helical" evidence="1">
    <location>
        <begin position="31"/>
        <end position="56"/>
    </location>
</feature>
<keyword evidence="1" id="KW-1133">Transmembrane helix</keyword>